<comment type="caution">
    <text evidence="1">The sequence shown here is derived from an EMBL/GenBank/DDBJ whole genome shotgun (WGS) entry which is preliminary data.</text>
</comment>
<evidence type="ECO:0000313" key="2">
    <source>
        <dbReference type="Proteomes" id="UP000316801"/>
    </source>
</evidence>
<gene>
    <name evidence="1" type="ORF">FNA46_07875</name>
</gene>
<organism evidence="1 2">
    <name type="scientific">Rhizobium straminoryzae</name>
    <dbReference type="NCBI Taxonomy" id="1387186"/>
    <lineage>
        <taxon>Bacteria</taxon>
        <taxon>Pseudomonadati</taxon>
        <taxon>Pseudomonadota</taxon>
        <taxon>Alphaproteobacteria</taxon>
        <taxon>Hyphomicrobiales</taxon>
        <taxon>Rhizobiaceae</taxon>
        <taxon>Rhizobium/Agrobacterium group</taxon>
        <taxon>Rhizobium</taxon>
    </lineage>
</organism>
<reference evidence="1 2" key="1">
    <citation type="submission" date="2019-07" db="EMBL/GenBank/DDBJ databases">
        <title>Ln-dependent methylotrophs.</title>
        <authorList>
            <person name="Tani A."/>
        </authorList>
    </citation>
    <scope>NUCLEOTIDE SEQUENCE [LARGE SCALE GENOMIC DNA]</scope>
    <source>
        <strain evidence="1 2">SM12</strain>
    </source>
</reference>
<protein>
    <submittedName>
        <fullName evidence="1">Uncharacterized protein</fullName>
    </submittedName>
</protein>
<dbReference type="AlphaFoldDB" id="A0A549TD05"/>
<proteinExistence type="predicted"/>
<name>A0A549TD05_9HYPH</name>
<dbReference type="EMBL" id="VJMG01000017">
    <property type="protein sequence ID" value="TRL39844.1"/>
    <property type="molecule type" value="Genomic_DNA"/>
</dbReference>
<evidence type="ECO:0000313" key="1">
    <source>
        <dbReference type="EMBL" id="TRL39844.1"/>
    </source>
</evidence>
<sequence>MTGAKMREAARIALKGIRAAVEASAIRHADRRAAELYLLVTGCNVPQVLAAEVAACTKQNVSKLLAAAEERRDNPDFDAALSRIERAILGE</sequence>
<dbReference type="RefSeq" id="WP_143124650.1">
    <property type="nucleotide sequence ID" value="NZ_VJMG01000017.1"/>
</dbReference>
<accession>A0A549TD05</accession>
<dbReference type="Proteomes" id="UP000316801">
    <property type="component" value="Unassembled WGS sequence"/>
</dbReference>
<keyword evidence="2" id="KW-1185">Reference proteome</keyword>